<dbReference type="AlphaFoldDB" id="A0AAV9C792"/>
<comment type="caution">
    <text evidence="1">The sequence shown here is derived from an EMBL/GenBank/DDBJ whole genome shotgun (WGS) entry which is preliminary data.</text>
</comment>
<proteinExistence type="predicted"/>
<organism evidence="1 2">
    <name type="scientific">Acorus calamus</name>
    <name type="common">Sweet flag</name>
    <dbReference type="NCBI Taxonomy" id="4465"/>
    <lineage>
        <taxon>Eukaryota</taxon>
        <taxon>Viridiplantae</taxon>
        <taxon>Streptophyta</taxon>
        <taxon>Embryophyta</taxon>
        <taxon>Tracheophyta</taxon>
        <taxon>Spermatophyta</taxon>
        <taxon>Magnoliopsida</taxon>
        <taxon>Liliopsida</taxon>
        <taxon>Acoraceae</taxon>
        <taxon>Acorus</taxon>
    </lineage>
</organism>
<evidence type="ECO:0000313" key="2">
    <source>
        <dbReference type="Proteomes" id="UP001180020"/>
    </source>
</evidence>
<reference evidence="1" key="1">
    <citation type="journal article" date="2023" name="Nat. Commun.">
        <title>Diploid and tetraploid genomes of Acorus and the evolution of monocots.</title>
        <authorList>
            <person name="Ma L."/>
            <person name="Liu K.W."/>
            <person name="Li Z."/>
            <person name="Hsiao Y.Y."/>
            <person name="Qi Y."/>
            <person name="Fu T."/>
            <person name="Tang G.D."/>
            <person name="Zhang D."/>
            <person name="Sun W.H."/>
            <person name="Liu D.K."/>
            <person name="Li Y."/>
            <person name="Chen G.Z."/>
            <person name="Liu X.D."/>
            <person name="Liao X.Y."/>
            <person name="Jiang Y.T."/>
            <person name="Yu X."/>
            <person name="Hao Y."/>
            <person name="Huang J."/>
            <person name="Zhao X.W."/>
            <person name="Ke S."/>
            <person name="Chen Y.Y."/>
            <person name="Wu W.L."/>
            <person name="Hsu J.L."/>
            <person name="Lin Y.F."/>
            <person name="Huang M.D."/>
            <person name="Li C.Y."/>
            <person name="Huang L."/>
            <person name="Wang Z.W."/>
            <person name="Zhao X."/>
            <person name="Zhong W.Y."/>
            <person name="Peng D.H."/>
            <person name="Ahmad S."/>
            <person name="Lan S."/>
            <person name="Zhang J.S."/>
            <person name="Tsai W.C."/>
            <person name="Van de Peer Y."/>
            <person name="Liu Z.J."/>
        </authorList>
    </citation>
    <scope>NUCLEOTIDE SEQUENCE</scope>
    <source>
        <strain evidence="1">CP</strain>
    </source>
</reference>
<dbReference type="EMBL" id="JAUJYO010000020">
    <property type="protein sequence ID" value="KAK1284953.1"/>
    <property type="molecule type" value="Genomic_DNA"/>
</dbReference>
<evidence type="ECO:0000313" key="1">
    <source>
        <dbReference type="EMBL" id="KAK1284953.1"/>
    </source>
</evidence>
<protein>
    <submittedName>
        <fullName evidence="1">Uncharacterized protein</fullName>
    </submittedName>
</protein>
<dbReference type="Proteomes" id="UP001180020">
    <property type="component" value="Unassembled WGS sequence"/>
</dbReference>
<sequence length="147" mass="15804">MQDPTPSLVTRACDPSGGINVTRTVGLVRRVGCASRAAKLARPLQVGEVSHAVLAKAGRRVALRMEGTAQGWLHRAANTSRSQRWKDHESAHGAPIIPLAYLIGRMRTTCSQAGSPSPSWRVVSCGPGEGWMPRTVHTVHPLSREPT</sequence>
<name>A0AAV9C792_ACOCL</name>
<accession>A0AAV9C792</accession>
<keyword evidence="2" id="KW-1185">Reference proteome</keyword>
<gene>
    <name evidence="1" type="ORF">QJS10_CPB20g01442</name>
</gene>
<reference evidence="1" key="2">
    <citation type="submission" date="2023-06" db="EMBL/GenBank/DDBJ databases">
        <authorList>
            <person name="Ma L."/>
            <person name="Liu K.-W."/>
            <person name="Li Z."/>
            <person name="Hsiao Y.-Y."/>
            <person name="Qi Y."/>
            <person name="Fu T."/>
            <person name="Tang G."/>
            <person name="Zhang D."/>
            <person name="Sun W.-H."/>
            <person name="Liu D.-K."/>
            <person name="Li Y."/>
            <person name="Chen G.-Z."/>
            <person name="Liu X.-D."/>
            <person name="Liao X.-Y."/>
            <person name="Jiang Y.-T."/>
            <person name="Yu X."/>
            <person name="Hao Y."/>
            <person name="Huang J."/>
            <person name="Zhao X.-W."/>
            <person name="Ke S."/>
            <person name="Chen Y.-Y."/>
            <person name="Wu W.-L."/>
            <person name="Hsu J.-L."/>
            <person name="Lin Y.-F."/>
            <person name="Huang M.-D."/>
            <person name="Li C.-Y."/>
            <person name="Huang L."/>
            <person name="Wang Z.-W."/>
            <person name="Zhao X."/>
            <person name="Zhong W.-Y."/>
            <person name="Peng D.-H."/>
            <person name="Ahmad S."/>
            <person name="Lan S."/>
            <person name="Zhang J.-S."/>
            <person name="Tsai W.-C."/>
            <person name="Van De Peer Y."/>
            <person name="Liu Z.-J."/>
        </authorList>
    </citation>
    <scope>NUCLEOTIDE SEQUENCE</scope>
    <source>
        <strain evidence="1">CP</strain>
        <tissue evidence="1">Leaves</tissue>
    </source>
</reference>